<proteinExistence type="predicted"/>
<organism evidence="3 4">
    <name type="scientific">Idiomarina piscisalsi</name>
    <dbReference type="NCBI Taxonomy" id="1096243"/>
    <lineage>
        <taxon>Bacteria</taxon>
        <taxon>Pseudomonadati</taxon>
        <taxon>Pseudomonadota</taxon>
        <taxon>Gammaproteobacteria</taxon>
        <taxon>Alteromonadales</taxon>
        <taxon>Idiomarinaceae</taxon>
        <taxon>Idiomarina</taxon>
    </lineage>
</organism>
<feature type="chain" id="PRO_5019080013" description="Chalcone isomerase domain-containing protein" evidence="1">
    <location>
        <begin position="19"/>
        <end position="168"/>
    </location>
</feature>
<dbReference type="InterPro" id="IPR016088">
    <property type="entry name" value="Chalcone_isomerase_3-sand"/>
</dbReference>
<accession>A0A432YXY7</accession>
<protein>
    <recommendedName>
        <fullName evidence="2">Chalcone isomerase domain-containing protein</fullName>
    </recommendedName>
</protein>
<sequence length="168" mass="19122">MLAASALLVSALSTPAFAASCEASVPGDFSKVGETRLSVLFWDVYDATLYSPSGEYEKNERQALKLNYLRDIDADDLIETTEEEWQKLELDSSEHDEWLTKLKDFWPDIKEGDCLLLLETKDGYAEFYQGEELLGTVESQEFTDQFLAIWLSPESRFEDERNELVGAK</sequence>
<feature type="signal peptide" evidence="1">
    <location>
        <begin position="1"/>
        <end position="18"/>
    </location>
</feature>
<reference evidence="3 4" key="1">
    <citation type="journal article" date="2011" name="Front. Microbiol.">
        <title>Genomic signatures of strain selection and enhancement in Bacillus atrophaeus var. globigii, a historical biowarfare simulant.</title>
        <authorList>
            <person name="Gibbons H.S."/>
            <person name="Broomall S.M."/>
            <person name="McNew L.A."/>
            <person name="Daligault H."/>
            <person name="Chapman C."/>
            <person name="Bruce D."/>
            <person name="Karavis M."/>
            <person name="Krepps M."/>
            <person name="McGregor P.A."/>
            <person name="Hong C."/>
            <person name="Park K.H."/>
            <person name="Akmal A."/>
            <person name="Feldman A."/>
            <person name="Lin J.S."/>
            <person name="Chang W.E."/>
            <person name="Higgs B.W."/>
            <person name="Demirev P."/>
            <person name="Lindquist J."/>
            <person name="Liem A."/>
            <person name="Fochler E."/>
            <person name="Read T.D."/>
            <person name="Tapia R."/>
            <person name="Johnson S."/>
            <person name="Bishop-Lilly K.A."/>
            <person name="Detter C."/>
            <person name="Han C."/>
            <person name="Sozhamannan S."/>
            <person name="Rosenzweig C.N."/>
            <person name="Skowronski E.W."/>
        </authorList>
    </citation>
    <scope>NUCLEOTIDE SEQUENCE [LARGE SCALE GENOMIC DNA]</scope>
    <source>
        <strain evidence="3 4">TPS4-2</strain>
    </source>
</reference>
<feature type="domain" description="Chalcone isomerase" evidence="2">
    <location>
        <begin position="38"/>
        <end position="155"/>
    </location>
</feature>
<evidence type="ECO:0000259" key="2">
    <source>
        <dbReference type="Pfam" id="PF16036"/>
    </source>
</evidence>
<name>A0A432YXY7_9GAMM</name>
<comment type="caution">
    <text evidence="3">The sequence shown here is derived from an EMBL/GenBank/DDBJ whole genome shotgun (WGS) entry which is preliminary data.</text>
</comment>
<dbReference type="Proteomes" id="UP000288361">
    <property type="component" value="Unassembled WGS sequence"/>
</dbReference>
<keyword evidence="1" id="KW-0732">Signal</keyword>
<dbReference type="EMBL" id="PIQA01000001">
    <property type="protein sequence ID" value="RUO68190.1"/>
    <property type="molecule type" value="Genomic_DNA"/>
</dbReference>
<dbReference type="AlphaFoldDB" id="A0A432YXY7"/>
<gene>
    <name evidence="3" type="ORF">CWI73_02390</name>
</gene>
<dbReference type="InterPro" id="IPR016087">
    <property type="entry name" value="Chalcone_isomerase"/>
</dbReference>
<evidence type="ECO:0000313" key="3">
    <source>
        <dbReference type="EMBL" id="RUO68190.1"/>
    </source>
</evidence>
<evidence type="ECO:0000256" key="1">
    <source>
        <dbReference type="SAM" id="SignalP"/>
    </source>
</evidence>
<dbReference type="Pfam" id="PF16036">
    <property type="entry name" value="Chalcone_3"/>
    <property type="match status" value="1"/>
</dbReference>
<evidence type="ECO:0000313" key="4">
    <source>
        <dbReference type="Proteomes" id="UP000288361"/>
    </source>
</evidence>
<dbReference type="Gene3D" id="3.50.70.10">
    <property type="match status" value="1"/>
</dbReference>